<gene>
    <name evidence="2" type="ORF">VNO77_37002</name>
</gene>
<dbReference type="EMBL" id="JAYMYQ010000009">
    <property type="protein sequence ID" value="KAK7312830.1"/>
    <property type="molecule type" value="Genomic_DNA"/>
</dbReference>
<name>A0AAN9PUK9_CANGL</name>
<dbReference type="InterPro" id="IPR053342">
    <property type="entry name" value="Exosome_cofactor/PTGS_suppr"/>
</dbReference>
<feature type="region of interest" description="Disordered" evidence="1">
    <location>
        <begin position="388"/>
        <end position="415"/>
    </location>
</feature>
<comment type="caution">
    <text evidence="2">The sequence shown here is derived from an EMBL/GenBank/DDBJ whole genome shotgun (WGS) entry which is preliminary data.</text>
</comment>
<evidence type="ECO:0000313" key="2">
    <source>
        <dbReference type="EMBL" id="KAK7312830.1"/>
    </source>
</evidence>
<reference evidence="2 3" key="1">
    <citation type="submission" date="2024-01" db="EMBL/GenBank/DDBJ databases">
        <title>The genomes of 5 underutilized Papilionoideae crops provide insights into root nodulation and disease resistanc.</title>
        <authorList>
            <person name="Jiang F."/>
        </authorList>
    </citation>
    <scope>NUCLEOTIDE SEQUENCE [LARGE SCALE GENOMIC DNA]</scope>
    <source>
        <strain evidence="2">LVBAO_FW01</strain>
        <tissue evidence="2">Leaves</tissue>
    </source>
</reference>
<dbReference type="PANTHER" id="PTHR37260:SF2">
    <property type="entry name" value="PROTEIN ECERIFERUM 16"/>
    <property type="match status" value="1"/>
</dbReference>
<evidence type="ECO:0000313" key="3">
    <source>
        <dbReference type="Proteomes" id="UP001367508"/>
    </source>
</evidence>
<feature type="region of interest" description="Disordered" evidence="1">
    <location>
        <begin position="201"/>
        <end position="223"/>
    </location>
</feature>
<protein>
    <submittedName>
        <fullName evidence="2">Uncharacterized protein</fullName>
    </submittedName>
</protein>
<evidence type="ECO:0000256" key="1">
    <source>
        <dbReference type="SAM" id="MobiDB-lite"/>
    </source>
</evidence>
<feature type="compositionally biased region" description="Low complexity" evidence="1">
    <location>
        <begin position="30"/>
        <end position="39"/>
    </location>
</feature>
<feature type="compositionally biased region" description="Basic residues" evidence="1">
    <location>
        <begin position="7"/>
        <end position="28"/>
    </location>
</feature>
<keyword evidence="3" id="KW-1185">Reference proteome</keyword>
<dbReference type="Proteomes" id="UP001367508">
    <property type="component" value="Unassembled WGS sequence"/>
</dbReference>
<sequence length="428" mass="46757">MDIKALAKSKRGHTQHHNKKVHHSHKLKAPSPSSSSSGSNEAAKNPLGKQQVNEEKKTRRSALPSNWDRYEEEEEELDSGSQNESKTLDVVLPKSKGADFRHLVAEAQSHAETSLESFPSLDDLLPGEFSVGLSSLLMVRGEGIVSWAGDDNFVVEDKTGGNQEVSFMSLNLHALAESLAKVHISKRLFVESDLIPTELSEEDLKVGSNEEHDELETTEDSQLATRMSKDLNLDDLAADQFTSSSSYSISNAASIFTLFNDFHAPVNSVNVEFPQVSSSGKNKAFLLHSDANLHSTEDTRGKQHTTFVAAAAEKELDMLLDSLNETKILDSPSFKSNTAVPVSLGVSSVDPLQVSKKDPVPSKTSLITSSLDDALDDLLEETSTLMKPNVLLQPPPEENPVHLSMQSSSHSGSKFKVSDDFDSWFDTL</sequence>
<proteinExistence type="predicted"/>
<dbReference type="AlphaFoldDB" id="A0AAN9PUK9"/>
<dbReference type="PANTHER" id="PTHR37260">
    <property type="entry name" value="PHOSPHORELAY PROTEIN"/>
    <property type="match status" value="1"/>
</dbReference>
<accession>A0AAN9PUK9</accession>
<feature type="region of interest" description="Disordered" evidence="1">
    <location>
        <begin position="1"/>
        <end position="87"/>
    </location>
</feature>
<organism evidence="2 3">
    <name type="scientific">Canavalia gladiata</name>
    <name type="common">Sword bean</name>
    <name type="synonym">Dolichos gladiatus</name>
    <dbReference type="NCBI Taxonomy" id="3824"/>
    <lineage>
        <taxon>Eukaryota</taxon>
        <taxon>Viridiplantae</taxon>
        <taxon>Streptophyta</taxon>
        <taxon>Embryophyta</taxon>
        <taxon>Tracheophyta</taxon>
        <taxon>Spermatophyta</taxon>
        <taxon>Magnoliopsida</taxon>
        <taxon>eudicotyledons</taxon>
        <taxon>Gunneridae</taxon>
        <taxon>Pentapetalae</taxon>
        <taxon>rosids</taxon>
        <taxon>fabids</taxon>
        <taxon>Fabales</taxon>
        <taxon>Fabaceae</taxon>
        <taxon>Papilionoideae</taxon>
        <taxon>50 kb inversion clade</taxon>
        <taxon>NPAAA clade</taxon>
        <taxon>indigoferoid/millettioid clade</taxon>
        <taxon>Phaseoleae</taxon>
        <taxon>Canavalia</taxon>
    </lineage>
</organism>
<feature type="compositionally biased region" description="Low complexity" evidence="1">
    <location>
        <begin position="404"/>
        <end position="415"/>
    </location>
</feature>